<dbReference type="Proteomes" id="UP000034076">
    <property type="component" value="Unassembled WGS sequence"/>
</dbReference>
<keyword evidence="2" id="KW-1185">Reference proteome</keyword>
<dbReference type="EMBL" id="LAYJ01000101">
    <property type="protein sequence ID" value="KKI50801.1"/>
    <property type="molecule type" value="Genomic_DNA"/>
</dbReference>
<protein>
    <submittedName>
        <fullName evidence="1">Uncharacterized protein</fullName>
    </submittedName>
</protein>
<evidence type="ECO:0000313" key="2">
    <source>
        <dbReference type="Proteomes" id="UP000034076"/>
    </source>
</evidence>
<proteinExistence type="predicted"/>
<sequence length="38" mass="4134">MAAAKLVNGCVPICISGCQARETKHFLNDARQLPARHL</sequence>
<reference evidence="1 2" key="1">
    <citation type="submission" date="2015-04" db="EMBL/GenBank/DDBJ databases">
        <title>Draft genome sequence of bacteremic isolate Catabacter hongkongensis type strain HKU16T.</title>
        <authorList>
            <person name="Lau S.K."/>
            <person name="Teng J.L."/>
            <person name="Huang Y."/>
            <person name="Curreem S.O."/>
            <person name="Tsui S.K."/>
            <person name="Woo P.C."/>
        </authorList>
    </citation>
    <scope>NUCLEOTIDE SEQUENCE [LARGE SCALE GENOMIC DNA]</scope>
    <source>
        <strain evidence="1 2">HKU16</strain>
    </source>
</reference>
<organism evidence="1 2">
    <name type="scientific">Christensenella hongkongensis</name>
    <dbReference type="NCBI Taxonomy" id="270498"/>
    <lineage>
        <taxon>Bacteria</taxon>
        <taxon>Bacillati</taxon>
        <taxon>Bacillota</taxon>
        <taxon>Clostridia</taxon>
        <taxon>Christensenellales</taxon>
        <taxon>Christensenellaceae</taxon>
        <taxon>Christensenella</taxon>
    </lineage>
</organism>
<dbReference type="AlphaFoldDB" id="A0A0M2NIK2"/>
<evidence type="ECO:0000313" key="1">
    <source>
        <dbReference type="EMBL" id="KKI50801.1"/>
    </source>
</evidence>
<name>A0A0M2NIK2_9FIRM</name>
<gene>
    <name evidence="1" type="ORF">CHK_1727</name>
</gene>
<accession>A0A0M2NIK2</accession>
<comment type="caution">
    <text evidence="1">The sequence shown here is derived from an EMBL/GenBank/DDBJ whole genome shotgun (WGS) entry which is preliminary data.</text>
</comment>